<evidence type="ECO:0000256" key="5">
    <source>
        <dbReference type="SAM" id="Coils"/>
    </source>
</evidence>
<dbReference type="SMART" id="SM00353">
    <property type="entry name" value="HLH"/>
    <property type="match status" value="1"/>
</dbReference>
<dbReference type="EMBL" id="OZ004260">
    <property type="protein sequence ID" value="CAK7921647.1"/>
    <property type="molecule type" value="Genomic_DNA"/>
</dbReference>
<keyword evidence="5" id="KW-0175">Coiled coil</keyword>
<protein>
    <recommendedName>
        <fullName evidence="7">BHLH domain-containing protein</fullName>
    </recommendedName>
</protein>
<proteinExistence type="predicted"/>
<organism evidence="8 9">
    <name type="scientific">[Candida] anglica</name>
    <dbReference type="NCBI Taxonomy" id="148631"/>
    <lineage>
        <taxon>Eukaryota</taxon>
        <taxon>Fungi</taxon>
        <taxon>Dikarya</taxon>
        <taxon>Ascomycota</taxon>
        <taxon>Saccharomycotina</taxon>
        <taxon>Pichiomycetes</taxon>
        <taxon>Debaryomycetaceae</taxon>
        <taxon>Kurtzmaniella</taxon>
    </lineage>
</organism>
<name>A0ABP0EML6_9ASCO</name>
<dbReference type="SUPFAM" id="SSF47459">
    <property type="entry name" value="HLH, helix-loop-helix DNA-binding domain"/>
    <property type="match status" value="1"/>
</dbReference>
<keyword evidence="9" id="KW-1185">Reference proteome</keyword>
<keyword evidence="4" id="KW-0539">Nucleus</keyword>
<dbReference type="InterPro" id="IPR011598">
    <property type="entry name" value="bHLH_dom"/>
</dbReference>
<dbReference type="InterPro" id="IPR051732">
    <property type="entry name" value="USF"/>
</dbReference>
<feature type="compositionally biased region" description="Polar residues" evidence="6">
    <location>
        <begin position="301"/>
        <end position="323"/>
    </location>
</feature>
<feature type="compositionally biased region" description="Polar residues" evidence="6">
    <location>
        <begin position="11"/>
        <end position="43"/>
    </location>
</feature>
<dbReference type="Gene3D" id="4.10.280.10">
    <property type="entry name" value="Helix-loop-helix DNA-binding domain"/>
    <property type="match status" value="1"/>
</dbReference>
<feature type="region of interest" description="Disordered" evidence="6">
    <location>
        <begin position="473"/>
        <end position="503"/>
    </location>
</feature>
<sequence length="565" mass="61244">MDEFLRDNPDFGTNSQDQTPSSRPNSNSAGTGPNTGSSENSNFAGDLDPMHFGMSGLSQTVSNDGYGNANFYSDPRDDFLSPTTSYSNEANTFGLSYDPQMEELYTSASYPQNASQQQPLQQQFNAFQSLSPNLGSPSSSHFQAGYINPSNTTNLDELISPSSTINGGGGSAQDSGSSFLNPQYFSPPTKGGLNYNGLNPIAEGDDNINTPLGSRHGSISIPFGNNSNQNNVGGVDMTGYLSPSAYMSPQNNLNSADLLRSPSYGNNGGINVLGGGGGGAGSYLNSPPEFTGINIVSPNNPSGGISIPQSNTVGSINDSQLLSPPTGRVSTSPSSNSSRQMTKEEKLKRRREFHNAVERRRRDLIKERIKQLGLLVPPSLLNPQLVAVQTLQRNSQYNSREVNELISNVKAKESKPNKSTILNKSVDYVAHLEYVLEQQKSTRERLEEEIKELEDRLNGIQFNSTNSTIASSTISESNLGSNNRSYNNNHNNNSNISNNKDNYNPEYIKQQINTDDLGYQISNPISETTPTINIDNSNAAGSSNFDPDDFFQTNSDFIDDVYNVK</sequence>
<evidence type="ECO:0000259" key="7">
    <source>
        <dbReference type="PROSITE" id="PS50888"/>
    </source>
</evidence>
<dbReference type="PANTHER" id="PTHR46117">
    <property type="entry name" value="FI24210P1"/>
    <property type="match status" value="1"/>
</dbReference>
<dbReference type="PROSITE" id="PS50888">
    <property type="entry name" value="BHLH"/>
    <property type="match status" value="1"/>
</dbReference>
<gene>
    <name evidence="8" type="ORF">CAAN4_H16754</name>
</gene>
<feature type="coiled-coil region" evidence="5">
    <location>
        <begin position="429"/>
        <end position="463"/>
    </location>
</feature>
<evidence type="ECO:0000256" key="1">
    <source>
        <dbReference type="ARBA" id="ARBA00004123"/>
    </source>
</evidence>
<dbReference type="PANTHER" id="PTHR46117:SF3">
    <property type="entry name" value="FI24210P1"/>
    <property type="match status" value="1"/>
</dbReference>
<accession>A0ABP0EML6</accession>
<evidence type="ECO:0000313" key="8">
    <source>
        <dbReference type="EMBL" id="CAK7921647.1"/>
    </source>
</evidence>
<evidence type="ECO:0000256" key="3">
    <source>
        <dbReference type="ARBA" id="ARBA00023163"/>
    </source>
</evidence>
<dbReference type="Proteomes" id="UP001497600">
    <property type="component" value="Chromosome H"/>
</dbReference>
<evidence type="ECO:0000256" key="4">
    <source>
        <dbReference type="ARBA" id="ARBA00023242"/>
    </source>
</evidence>
<keyword evidence="2" id="KW-0805">Transcription regulation</keyword>
<dbReference type="Pfam" id="PF00010">
    <property type="entry name" value="HLH"/>
    <property type="match status" value="1"/>
</dbReference>
<evidence type="ECO:0000256" key="6">
    <source>
        <dbReference type="SAM" id="MobiDB-lite"/>
    </source>
</evidence>
<keyword evidence="3" id="KW-0804">Transcription</keyword>
<feature type="region of interest" description="Disordered" evidence="6">
    <location>
        <begin position="301"/>
        <end position="350"/>
    </location>
</feature>
<dbReference type="InterPro" id="IPR036638">
    <property type="entry name" value="HLH_DNA-bd_sf"/>
</dbReference>
<reference evidence="8 9" key="1">
    <citation type="submission" date="2024-01" db="EMBL/GenBank/DDBJ databases">
        <authorList>
            <consortium name="Genoscope - CEA"/>
            <person name="William W."/>
        </authorList>
    </citation>
    <scope>NUCLEOTIDE SEQUENCE [LARGE SCALE GENOMIC DNA]</scope>
    <source>
        <strain evidence="8 9">29B2s-10</strain>
    </source>
</reference>
<feature type="compositionally biased region" description="Basic and acidic residues" evidence="6">
    <location>
        <begin position="341"/>
        <end position="350"/>
    </location>
</feature>
<feature type="domain" description="BHLH" evidence="7">
    <location>
        <begin position="349"/>
        <end position="432"/>
    </location>
</feature>
<evidence type="ECO:0000256" key="2">
    <source>
        <dbReference type="ARBA" id="ARBA00023015"/>
    </source>
</evidence>
<evidence type="ECO:0000313" key="9">
    <source>
        <dbReference type="Proteomes" id="UP001497600"/>
    </source>
</evidence>
<dbReference type="CDD" id="cd11387">
    <property type="entry name" value="bHLHzip_USF_MITF"/>
    <property type="match status" value="1"/>
</dbReference>
<feature type="region of interest" description="Disordered" evidence="6">
    <location>
        <begin position="1"/>
        <end position="56"/>
    </location>
</feature>
<comment type="subcellular location">
    <subcellularLocation>
        <location evidence="1">Nucleus</location>
    </subcellularLocation>
</comment>